<dbReference type="GO" id="GO:0008270">
    <property type="term" value="F:zinc ion binding"/>
    <property type="evidence" value="ECO:0007669"/>
    <property type="project" value="UniProtKB-UniRule"/>
</dbReference>
<evidence type="ECO:0000256" key="4">
    <source>
        <dbReference type="ARBA" id="ARBA00022741"/>
    </source>
</evidence>
<feature type="binding site" evidence="8">
    <location>
        <position position="92"/>
    </location>
    <ligand>
        <name>AMP</name>
        <dbReference type="ChEBI" id="CHEBI:456215"/>
    </ligand>
</feature>
<dbReference type="SUPFAM" id="SSF52540">
    <property type="entry name" value="P-loop containing nucleoside triphosphate hydrolases"/>
    <property type="match status" value="1"/>
</dbReference>
<feature type="binding site" evidence="8">
    <location>
        <position position="130"/>
    </location>
    <ligand>
        <name>Zn(2+)</name>
        <dbReference type="ChEBI" id="CHEBI:29105"/>
        <note>structural</note>
    </ligand>
</feature>
<dbReference type="GO" id="GO:0005737">
    <property type="term" value="C:cytoplasm"/>
    <property type="evidence" value="ECO:0007669"/>
    <property type="project" value="UniProtKB-SubCell"/>
</dbReference>
<dbReference type="UniPathway" id="UPA00588">
    <property type="reaction ID" value="UER00649"/>
</dbReference>
<dbReference type="InterPro" id="IPR006259">
    <property type="entry name" value="Adenyl_kin_sub"/>
</dbReference>
<comment type="similarity">
    <text evidence="8 9">Belongs to the adenylate kinase family.</text>
</comment>
<dbReference type="InterPro" id="IPR007862">
    <property type="entry name" value="Adenylate_kinase_lid-dom"/>
</dbReference>
<dbReference type="PRINTS" id="PR00094">
    <property type="entry name" value="ADENYLTKNASE"/>
</dbReference>
<comment type="subcellular location">
    <subcellularLocation>
        <location evidence="8 10">Cytoplasm</location>
    </subcellularLocation>
</comment>
<dbReference type="NCBIfam" id="TIGR01351">
    <property type="entry name" value="adk"/>
    <property type="match status" value="1"/>
</dbReference>
<comment type="subunit">
    <text evidence="8 10">Monomer.</text>
</comment>
<comment type="domain">
    <text evidence="8">Consists of three domains, a large central CORE domain and two small peripheral domains, NMPbind and LID, which undergo movements during catalysis. The LID domain closes over the site of phosphoryl transfer upon ATP binding. Assembling and dissambling the active center during each catalytic cycle provides an effective means to prevent ATP hydrolysis. Some bacteria have evolved a zinc-coordinating structure that stabilizes the LID domain.</text>
</comment>
<dbReference type="Gene3D" id="3.40.50.300">
    <property type="entry name" value="P-loop containing nucleotide triphosphate hydrolases"/>
    <property type="match status" value="1"/>
</dbReference>
<dbReference type="Pfam" id="PF05191">
    <property type="entry name" value="ADK_lid"/>
    <property type="match status" value="1"/>
</dbReference>
<gene>
    <name evidence="8" type="primary">adk</name>
    <name evidence="12" type="ORF">C7959_11814</name>
</gene>
<feature type="region of interest" description="NMP" evidence="8">
    <location>
        <begin position="30"/>
        <end position="59"/>
    </location>
</feature>
<keyword evidence="6 8" id="KW-0862">Zinc</keyword>
<evidence type="ECO:0000313" key="12">
    <source>
        <dbReference type="EMBL" id="TDX49268.1"/>
    </source>
</evidence>
<keyword evidence="4 8" id="KW-0547">Nucleotide-binding</keyword>
<dbReference type="GO" id="GO:0005524">
    <property type="term" value="F:ATP binding"/>
    <property type="evidence" value="ECO:0007669"/>
    <property type="project" value="UniProtKB-UniRule"/>
</dbReference>
<evidence type="ECO:0000259" key="11">
    <source>
        <dbReference type="Pfam" id="PF05191"/>
    </source>
</evidence>
<feature type="binding site" evidence="8">
    <location>
        <position position="150"/>
    </location>
    <ligand>
        <name>Zn(2+)</name>
        <dbReference type="ChEBI" id="CHEBI:29105"/>
        <note>structural</note>
    </ligand>
</feature>
<feature type="binding site" evidence="8">
    <location>
        <begin position="10"/>
        <end position="15"/>
    </location>
    <ligand>
        <name>ATP</name>
        <dbReference type="ChEBI" id="CHEBI:30616"/>
    </ligand>
</feature>
<comment type="catalytic activity">
    <reaction evidence="8 10">
        <text>AMP + ATP = 2 ADP</text>
        <dbReference type="Rhea" id="RHEA:12973"/>
        <dbReference type="ChEBI" id="CHEBI:30616"/>
        <dbReference type="ChEBI" id="CHEBI:456215"/>
        <dbReference type="ChEBI" id="CHEBI:456216"/>
        <dbReference type="EC" id="2.7.4.3"/>
    </reaction>
</comment>
<dbReference type="GO" id="GO:0044209">
    <property type="term" value="P:AMP salvage"/>
    <property type="evidence" value="ECO:0007669"/>
    <property type="project" value="UniProtKB-UniRule"/>
</dbReference>
<evidence type="ECO:0000256" key="5">
    <source>
        <dbReference type="ARBA" id="ARBA00022777"/>
    </source>
</evidence>
<dbReference type="InterPro" id="IPR033690">
    <property type="entry name" value="Adenylat_kinase_CS"/>
</dbReference>
<organism evidence="12 13">
    <name type="scientific">Orenia marismortui</name>
    <dbReference type="NCBI Taxonomy" id="46469"/>
    <lineage>
        <taxon>Bacteria</taxon>
        <taxon>Bacillati</taxon>
        <taxon>Bacillota</taxon>
        <taxon>Clostridia</taxon>
        <taxon>Halanaerobiales</taxon>
        <taxon>Halobacteroidaceae</taxon>
        <taxon>Orenia</taxon>
    </lineage>
</organism>
<sequence>MNLILLGPPGAGKGTQAVRIEETYQIPHISTGDIFRKAIKDKTELGKKAKEYIDQGQLVPDTVTNGIVRERLSDEDCKEGFILDGFPRTVNQADALSSILEELNLSLNAVINIRVSDEEVINRLSGRRICKSCGASFHIKFNPPAKSGECDECGGDLYQREDDNPETIKERLNVYSKKTSPLIDYYEERKLLKTINGEQGLDEVFEEIDRFLDTIK</sequence>
<evidence type="ECO:0000256" key="10">
    <source>
        <dbReference type="RuleBase" id="RU003331"/>
    </source>
</evidence>
<dbReference type="CDD" id="cd01428">
    <property type="entry name" value="ADK"/>
    <property type="match status" value="1"/>
</dbReference>
<dbReference type="InterPro" id="IPR027417">
    <property type="entry name" value="P-loop_NTPase"/>
</dbReference>
<comment type="function">
    <text evidence="8">Catalyzes the reversible transfer of the terminal phosphate group between ATP and AMP. Plays an important role in cellular energy homeostasis and in adenine nucleotide metabolism.</text>
</comment>
<evidence type="ECO:0000256" key="1">
    <source>
        <dbReference type="ARBA" id="ARBA00022679"/>
    </source>
</evidence>
<dbReference type="EC" id="2.7.4.3" evidence="8 10"/>
<feature type="region of interest" description="LID" evidence="8">
    <location>
        <begin position="126"/>
        <end position="163"/>
    </location>
</feature>
<evidence type="ECO:0000256" key="3">
    <source>
        <dbReference type="ARBA" id="ARBA00022727"/>
    </source>
</evidence>
<feature type="domain" description="Adenylate kinase active site lid" evidence="11">
    <location>
        <begin position="127"/>
        <end position="162"/>
    </location>
</feature>
<feature type="binding site" evidence="8">
    <location>
        <position position="133"/>
    </location>
    <ligand>
        <name>Zn(2+)</name>
        <dbReference type="ChEBI" id="CHEBI:29105"/>
        <note>structural</note>
    </ligand>
</feature>
<dbReference type="NCBIfam" id="NF001381">
    <property type="entry name" value="PRK00279.1-3"/>
    <property type="match status" value="1"/>
</dbReference>
<proteinExistence type="inferred from homology"/>
<keyword evidence="5 8" id="KW-0418">Kinase</keyword>
<evidence type="ECO:0000313" key="13">
    <source>
        <dbReference type="Proteomes" id="UP000295832"/>
    </source>
</evidence>
<dbReference type="Pfam" id="PF00406">
    <property type="entry name" value="ADK"/>
    <property type="match status" value="1"/>
</dbReference>
<feature type="binding site" evidence="8">
    <location>
        <position position="36"/>
    </location>
    <ligand>
        <name>AMP</name>
        <dbReference type="ChEBI" id="CHEBI:456215"/>
    </ligand>
</feature>
<dbReference type="NCBIfam" id="NF011100">
    <property type="entry name" value="PRK14527.1"/>
    <property type="match status" value="1"/>
</dbReference>
<dbReference type="AlphaFoldDB" id="A0A4R8H2C2"/>
<keyword evidence="2 8" id="KW-0479">Metal-binding</keyword>
<evidence type="ECO:0000256" key="8">
    <source>
        <dbReference type="HAMAP-Rule" id="MF_00235"/>
    </source>
</evidence>
<keyword evidence="1 8" id="KW-0808">Transferase</keyword>
<evidence type="ECO:0000256" key="9">
    <source>
        <dbReference type="RuleBase" id="RU003330"/>
    </source>
</evidence>
<dbReference type="FunFam" id="3.40.50.300:FF:000106">
    <property type="entry name" value="Adenylate kinase mitochondrial"/>
    <property type="match status" value="1"/>
</dbReference>
<feature type="binding site" evidence="8">
    <location>
        <begin position="57"/>
        <end position="59"/>
    </location>
    <ligand>
        <name>AMP</name>
        <dbReference type="ChEBI" id="CHEBI:456215"/>
    </ligand>
</feature>
<feature type="binding site" evidence="8">
    <location>
        <position position="153"/>
    </location>
    <ligand>
        <name>Zn(2+)</name>
        <dbReference type="ChEBI" id="CHEBI:29105"/>
        <note>structural</note>
    </ligand>
</feature>
<feature type="binding site" evidence="8">
    <location>
        <position position="199"/>
    </location>
    <ligand>
        <name>ATP</name>
        <dbReference type="ChEBI" id="CHEBI:30616"/>
    </ligand>
</feature>
<feature type="binding site" evidence="8">
    <location>
        <position position="127"/>
    </location>
    <ligand>
        <name>ATP</name>
        <dbReference type="ChEBI" id="CHEBI:30616"/>
    </ligand>
</feature>
<dbReference type="PANTHER" id="PTHR23359">
    <property type="entry name" value="NUCLEOTIDE KINASE"/>
    <property type="match status" value="1"/>
</dbReference>
<dbReference type="Proteomes" id="UP000295832">
    <property type="component" value="Unassembled WGS sequence"/>
</dbReference>
<evidence type="ECO:0000256" key="6">
    <source>
        <dbReference type="ARBA" id="ARBA00022833"/>
    </source>
</evidence>
<dbReference type="RefSeq" id="WP_134117296.1">
    <property type="nucleotide sequence ID" value="NZ_SOEG01000018.1"/>
</dbReference>
<accession>A0A4R8H2C2</accession>
<feature type="binding site" evidence="8">
    <location>
        <position position="31"/>
    </location>
    <ligand>
        <name>AMP</name>
        <dbReference type="ChEBI" id="CHEBI:456215"/>
    </ligand>
</feature>
<keyword evidence="3 8" id="KW-0545">Nucleotide biosynthesis</keyword>
<dbReference type="EMBL" id="SOEG01000018">
    <property type="protein sequence ID" value="TDX49268.1"/>
    <property type="molecule type" value="Genomic_DNA"/>
</dbReference>
<keyword evidence="7 8" id="KW-0067">ATP-binding</keyword>
<dbReference type="InterPro" id="IPR000850">
    <property type="entry name" value="Adenylat/UMP-CMP_kin"/>
</dbReference>
<dbReference type="STRING" id="926561.GCA_000379025_02168"/>
<feature type="binding site" evidence="8">
    <location>
        <begin position="85"/>
        <end position="88"/>
    </location>
    <ligand>
        <name>AMP</name>
        <dbReference type="ChEBI" id="CHEBI:456215"/>
    </ligand>
</feature>
<comment type="caution">
    <text evidence="12">The sequence shown here is derived from an EMBL/GenBank/DDBJ whole genome shotgun (WGS) entry which is preliminary data.</text>
</comment>
<dbReference type="HAMAP" id="MF_00235">
    <property type="entry name" value="Adenylate_kinase_Adk"/>
    <property type="match status" value="1"/>
</dbReference>
<comment type="pathway">
    <text evidence="8">Purine metabolism; AMP biosynthesis via salvage pathway; AMP from ADP: step 1/1.</text>
</comment>
<evidence type="ECO:0000256" key="2">
    <source>
        <dbReference type="ARBA" id="ARBA00022723"/>
    </source>
</evidence>
<dbReference type="GO" id="GO:0004017">
    <property type="term" value="F:AMP kinase activity"/>
    <property type="evidence" value="ECO:0007669"/>
    <property type="project" value="UniProtKB-UniRule"/>
</dbReference>
<name>A0A4R8H2C2_9FIRM</name>
<feature type="binding site" evidence="8">
    <location>
        <begin position="136"/>
        <end position="137"/>
    </location>
    <ligand>
        <name>ATP</name>
        <dbReference type="ChEBI" id="CHEBI:30616"/>
    </ligand>
</feature>
<reference evidence="12 13" key="1">
    <citation type="submission" date="2019-03" db="EMBL/GenBank/DDBJ databases">
        <title>Subsurface microbial communities from deep shales in Ohio and West Virginia, USA.</title>
        <authorList>
            <person name="Wrighton K."/>
        </authorList>
    </citation>
    <scope>NUCLEOTIDE SEQUENCE [LARGE SCALE GENOMIC DNA]</scope>
    <source>
        <strain evidence="12 13">MSL 6dP</strain>
    </source>
</reference>
<keyword evidence="8" id="KW-0963">Cytoplasm</keyword>
<dbReference type="PROSITE" id="PS00113">
    <property type="entry name" value="ADENYLATE_KINASE"/>
    <property type="match status" value="1"/>
</dbReference>
<dbReference type="NCBIfam" id="NF001380">
    <property type="entry name" value="PRK00279.1-2"/>
    <property type="match status" value="1"/>
</dbReference>
<protein>
    <recommendedName>
        <fullName evidence="8 10">Adenylate kinase</fullName>
        <shortName evidence="8">AK</shortName>
        <ecNumber evidence="8 10">2.7.4.3</ecNumber>
    </recommendedName>
    <alternativeName>
        <fullName evidence="8">ATP-AMP transphosphorylase</fullName>
    </alternativeName>
    <alternativeName>
        <fullName evidence="8">ATP:AMP phosphotransferase</fullName>
    </alternativeName>
    <alternativeName>
        <fullName evidence="8">Adenylate monophosphate kinase</fullName>
    </alternativeName>
</protein>
<keyword evidence="13" id="KW-1185">Reference proteome</keyword>
<feature type="binding site" evidence="8">
    <location>
        <position position="171"/>
    </location>
    <ligand>
        <name>AMP</name>
        <dbReference type="ChEBI" id="CHEBI:456215"/>
    </ligand>
</feature>
<evidence type="ECO:0000256" key="7">
    <source>
        <dbReference type="ARBA" id="ARBA00022840"/>
    </source>
</evidence>
<feature type="binding site" evidence="8">
    <location>
        <position position="160"/>
    </location>
    <ligand>
        <name>AMP</name>
        <dbReference type="ChEBI" id="CHEBI:456215"/>
    </ligand>
</feature>